<proteinExistence type="predicted"/>
<protein>
    <recommendedName>
        <fullName evidence="3">Tick transposon</fullName>
    </recommendedName>
</protein>
<evidence type="ECO:0008006" key="3">
    <source>
        <dbReference type="Google" id="ProtNLM"/>
    </source>
</evidence>
<accession>A0A9J6DGH6</accession>
<dbReference type="EMBL" id="JABSTU010000009">
    <property type="protein sequence ID" value="KAH8021199.1"/>
    <property type="molecule type" value="Genomic_DNA"/>
</dbReference>
<comment type="caution">
    <text evidence="1">The sequence shown here is derived from an EMBL/GenBank/DDBJ whole genome shotgun (WGS) entry which is preliminary data.</text>
</comment>
<dbReference type="Proteomes" id="UP000821866">
    <property type="component" value="Chromosome 7"/>
</dbReference>
<reference evidence="1" key="2">
    <citation type="submission" date="2021-09" db="EMBL/GenBank/DDBJ databases">
        <authorList>
            <person name="Jia N."/>
            <person name="Wang J."/>
            <person name="Shi W."/>
            <person name="Du L."/>
            <person name="Sun Y."/>
            <person name="Zhan W."/>
            <person name="Jiang J."/>
            <person name="Wang Q."/>
            <person name="Zhang B."/>
            <person name="Ji P."/>
            <person name="Sakyi L.B."/>
            <person name="Cui X."/>
            <person name="Yuan T."/>
            <person name="Jiang B."/>
            <person name="Yang W."/>
            <person name="Lam T.T.-Y."/>
            <person name="Chang Q."/>
            <person name="Ding S."/>
            <person name="Wang X."/>
            <person name="Zhu J."/>
            <person name="Ruan X."/>
            <person name="Zhao L."/>
            <person name="Wei J."/>
            <person name="Que T."/>
            <person name="Du C."/>
            <person name="Cheng J."/>
            <person name="Dai P."/>
            <person name="Han X."/>
            <person name="Huang E."/>
            <person name="Gao Y."/>
            <person name="Liu J."/>
            <person name="Shao H."/>
            <person name="Ye R."/>
            <person name="Li L."/>
            <person name="Wei W."/>
            <person name="Wang X."/>
            <person name="Wang C."/>
            <person name="Huo Q."/>
            <person name="Li W."/>
            <person name="Guo W."/>
            <person name="Chen H."/>
            <person name="Chen S."/>
            <person name="Zhou L."/>
            <person name="Zhou L."/>
            <person name="Ni X."/>
            <person name="Tian J."/>
            <person name="Zhou Y."/>
            <person name="Sheng Y."/>
            <person name="Liu T."/>
            <person name="Pan Y."/>
            <person name="Xia L."/>
            <person name="Li J."/>
            <person name="Zhao F."/>
            <person name="Cao W."/>
        </authorList>
    </citation>
    <scope>NUCLEOTIDE SEQUENCE</scope>
    <source>
        <strain evidence="1">Rmic-2018</strain>
        <tissue evidence="1">Larvae</tissue>
    </source>
</reference>
<gene>
    <name evidence="1" type="ORF">HPB51_013300</name>
</gene>
<name>A0A9J6DGH6_RHIMP</name>
<dbReference type="AlphaFoldDB" id="A0A9J6DGH6"/>
<evidence type="ECO:0000313" key="1">
    <source>
        <dbReference type="EMBL" id="KAH8021199.1"/>
    </source>
</evidence>
<sequence length="125" mass="14149">MAKVNQLLKLQNLEDLAKGVQECEKEEIHIFFAAKTHELEVVFLAIVTEDVSWQKLVSGFLQKALSSLESRDTFGAKWSSNVVEVLRSNNLCANTGISIDIEELFYSVPKFWLFLNKLSKVGKQS</sequence>
<organism evidence="1 2">
    <name type="scientific">Rhipicephalus microplus</name>
    <name type="common">Cattle tick</name>
    <name type="synonym">Boophilus microplus</name>
    <dbReference type="NCBI Taxonomy" id="6941"/>
    <lineage>
        <taxon>Eukaryota</taxon>
        <taxon>Metazoa</taxon>
        <taxon>Ecdysozoa</taxon>
        <taxon>Arthropoda</taxon>
        <taxon>Chelicerata</taxon>
        <taxon>Arachnida</taxon>
        <taxon>Acari</taxon>
        <taxon>Parasitiformes</taxon>
        <taxon>Ixodida</taxon>
        <taxon>Ixodoidea</taxon>
        <taxon>Ixodidae</taxon>
        <taxon>Rhipicephalinae</taxon>
        <taxon>Rhipicephalus</taxon>
        <taxon>Boophilus</taxon>
    </lineage>
</organism>
<reference evidence="1" key="1">
    <citation type="journal article" date="2020" name="Cell">
        <title>Large-Scale Comparative Analyses of Tick Genomes Elucidate Their Genetic Diversity and Vector Capacities.</title>
        <authorList>
            <consortium name="Tick Genome and Microbiome Consortium (TIGMIC)"/>
            <person name="Jia N."/>
            <person name="Wang J."/>
            <person name="Shi W."/>
            <person name="Du L."/>
            <person name="Sun Y."/>
            <person name="Zhan W."/>
            <person name="Jiang J.F."/>
            <person name="Wang Q."/>
            <person name="Zhang B."/>
            <person name="Ji P."/>
            <person name="Bell-Sakyi L."/>
            <person name="Cui X.M."/>
            <person name="Yuan T.T."/>
            <person name="Jiang B.G."/>
            <person name="Yang W.F."/>
            <person name="Lam T.T."/>
            <person name="Chang Q.C."/>
            <person name="Ding S.J."/>
            <person name="Wang X.J."/>
            <person name="Zhu J.G."/>
            <person name="Ruan X.D."/>
            <person name="Zhao L."/>
            <person name="Wei J.T."/>
            <person name="Ye R.Z."/>
            <person name="Que T.C."/>
            <person name="Du C.H."/>
            <person name="Zhou Y.H."/>
            <person name="Cheng J.X."/>
            <person name="Dai P.F."/>
            <person name="Guo W.B."/>
            <person name="Han X.H."/>
            <person name="Huang E.J."/>
            <person name="Li L.F."/>
            <person name="Wei W."/>
            <person name="Gao Y.C."/>
            <person name="Liu J.Z."/>
            <person name="Shao H.Z."/>
            <person name="Wang X."/>
            <person name="Wang C.C."/>
            <person name="Yang T.C."/>
            <person name="Huo Q.B."/>
            <person name="Li W."/>
            <person name="Chen H.Y."/>
            <person name="Chen S.E."/>
            <person name="Zhou L.G."/>
            <person name="Ni X.B."/>
            <person name="Tian J.H."/>
            <person name="Sheng Y."/>
            <person name="Liu T."/>
            <person name="Pan Y.S."/>
            <person name="Xia L.Y."/>
            <person name="Li J."/>
            <person name="Zhao F."/>
            <person name="Cao W.C."/>
        </authorList>
    </citation>
    <scope>NUCLEOTIDE SEQUENCE</scope>
    <source>
        <strain evidence="1">Rmic-2018</strain>
    </source>
</reference>
<evidence type="ECO:0000313" key="2">
    <source>
        <dbReference type="Proteomes" id="UP000821866"/>
    </source>
</evidence>
<keyword evidence="2" id="KW-1185">Reference proteome</keyword>